<evidence type="ECO:0000256" key="18">
    <source>
        <dbReference type="ARBA" id="ARBA00047899"/>
    </source>
</evidence>
<evidence type="ECO:0000256" key="17">
    <source>
        <dbReference type="ARBA" id="ARBA00023180"/>
    </source>
</evidence>
<keyword evidence="5" id="KW-0597">Phosphoprotein</keyword>
<evidence type="ECO:0000256" key="19">
    <source>
        <dbReference type="ARBA" id="ARBA00048679"/>
    </source>
</evidence>
<protein>
    <recommendedName>
        <fullName evidence="2">non-specific serine/threonine protein kinase</fullName>
        <ecNumber evidence="2">2.7.11.1</ecNumber>
    </recommendedName>
</protein>
<dbReference type="PANTHER" id="PTHR48055:SF55">
    <property type="entry name" value="PROTEIN KINASE DOMAIN-CONTAINING PROTEIN"/>
    <property type="match status" value="1"/>
</dbReference>
<reference evidence="21 22" key="1">
    <citation type="journal article" date="2021" name="Commun. Biol.">
        <title>The genome of Shorea leprosula (Dipterocarpaceae) highlights the ecological relevance of drought in aseasonal tropical rainforests.</title>
        <authorList>
            <person name="Ng K.K.S."/>
            <person name="Kobayashi M.J."/>
            <person name="Fawcett J.A."/>
            <person name="Hatakeyama M."/>
            <person name="Paape T."/>
            <person name="Ng C.H."/>
            <person name="Ang C.C."/>
            <person name="Tnah L.H."/>
            <person name="Lee C.T."/>
            <person name="Nishiyama T."/>
            <person name="Sese J."/>
            <person name="O'Brien M.J."/>
            <person name="Copetti D."/>
            <person name="Mohd Noor M.I."/>
            <person name="Ong R.C."/>
            <person name="Putra M."/>
            <person name="Sireger I.Z."/>
            <person name="Indrioko S."/>
            <person name="Kosugi Y."/>
            <person name="Izuno A."/>
            <person name="Isagi Y."/>
            <person name="Lee S.L."/>
            <person name="Shimizu K.K."/>
        </authorList>
    </citation>
    <scope>NUCLEOTIDE SEQUENCE [LARGE SCALE GENOMIC DNA]</scope>
    <source>
        <strain evidence="21">214</strain>
    </source>
</reference>
<evidence type="ECO:0000256" key="10">
    <source>
        <dbReference type="ARBA" id="ARBA00022737"/>
    </source>
</evidence>
<proteinExistence type="predicted"/>
<comment type="caution">
    <text evidence="21">The sequence shown here is derived from an EMBL/GenBank/DDBJ whole genome shotgun (WGS) entry which is preliminary data.</text>
</comment>
<dbReference type="AlphaFoldDB" id="A0AAV5K826"/>
<evidence type="ECO:0000256" key="8">
    <source>
        <dbReference type="ARBA" id="ARBA00022692"/>
    </source>
</evidence>
<evidence type="ECO:0000256" key="4">
    <source>
        <dbReference type="ARBA" id="ARBA00022527"/>
    </source>
</evidence>
<name>A0AAV5K826_9ROSI</name>
<evidence type="ECO:0000256" key="12">
    <source>
        <dbReference type="ARBA" id="ARBA00022777"/>
    </source>
</evidence>
<dbReference type="InterPro" id="IPR001245">
    <property type="entry name" value="Ser-Thr/Tyr_kinase_cat_dom"/>
</dbReference>
<evidence type="ECO:0000256" key="7">
    <source>
        <dbReference type="ARBA" id="ARBA00022679"/>
    </source>
</evidence>
<keyword evidence="17" id="KW-0325">Glycoprotein</keyword>
<evidence type="ECO:0000256" key="5">
    <source>
        <dbReference type="ARBA" id="ARBA00022553"/>
    </source>
</evidence>
<evidence type="ECO:0000256" key="13">
    <source>
        <dbReference type="ARBA" id="ARBA00022840"/>
    </source>
</evidence>
<evidence type="ECO:0000256" key="14">
    <source>
        <dbReference type="ARBA" id="ARBA00022989"/>
    </source>
</evidence>
<dbReference type="Gene3D" id="3.30.200.20">
    <property type="entry name" value="Phosphorylase Kinase, domain 1"/>
    <property type="match status" value="1"/>
</dbReference>
<keyword evidence="11" id="KW-0547">Nucleotide-binding</keyword>
<evidence type="ECO:0000256" key="11">
    <source>
        <dbReference type="ARBA" id="ARBA00022741"/>
    </source>
</evidence>
<evidence type="ECO:0000256" key="15">
    <source>
        <dbReference type="ARBA" id="ARBA00023136"/>
    </source>
</evidence>
<dbReference type="GO" id="GO:0005886">
    <property type="term" value="C:plasma membrane"/>
    <property type="evidence" value="ECO:0007669"/>
    <property type="project" value="UniProtKB-SubCell"/>
</dbReference>
<dbReference type="EC" id="2.7.11.1" evidence="2"/>
<keyword evidence="16" id="KW-0675">Receptor</keyword>
<dbReference type="PROSITE" id="PS50011">
    <property type="entry name" value="PROTEIN_KINASE_DOM"/>
    <property type="match status" value="1"/>
</dbReference>
<keyword evidence="13" id="KW-0067">ATP-binding</keyword>
<evidence type="ECO:0000259" key="20">
    <source>
        <dbReference type="PROSITE" id="PS50011"/>
    </source>
</evidence>
<accession>A0AAV5K826</accession>
<keyword evidence="12" id="KW-0418">Kinase</keyword>
<evidence type="ECO:0000313" key="22">
    <source>
        <dbReference type="Proteomes" id="UP001054252"/>
    </source>
</evidence>
<evidence type="ECO:0000256" key="1">
    <source>
        <dbReference type="ARBA" id="ARBA00004162"/>
    </source>
</evidence>
<comment type="subcellular location">
    <subcellularLocation>
        <location evidence="1">Cell membrane</location>
        <topology evidence="1">Single-pass membrane protein</topology>
    </subcellularLocation>
</comment>
<comment type="catalytic activity">
    <reaction evidence="18">
        <text>L-threonyl-[protein] + ATP = O-phospho-L-threonyl-[protein] + ADP + H(+)</text>
        <dbReference type="Rhea" id="RHEA:46608"/>
        <dbReference type="Rhea" id="RHEA-COMP:11060"/>
        <dbReference type="Rhea" id="RHEA-COMP:11605"/>
        <dbReference type="ChEBI" id="CHEBI:15378"/>
        <dbReference type="ChEBI" id="CHEBI:30013"/>
        <dbReference type="ChEBI" id="CHEBI:30616"/>
        <dbReference type="ChEBI" id="CHEBI:61977"/>
        <dbReference type="ChEBI" id="CHEBI:456216"/>
        <dbReference type="EC" id="2.7.11.1"/>
    </reaction>
</comment>
<dbReference type="InterPro" id="IPR008271">
    <property type="entry name" value="Ser/Thr_kinase_AS"/>
</dbReference>
<evidence type="ECO:0000313" key="21">
    <source>
        <dbReference type="EMBL" id="GKV21181.1"/>
    </source>
</evidence>
<keyword evidence="14" id="KW-1133">Transmembrane helix</keyword>
<keyword evidence="8" id="KW-0812">Transmembrane</keyword>
<evidence type="ECO:0000256" key="9">
    <source>
        <dbReference type="ARBA" id="ARBA00022729"/>
    </source>
</evidence>
<keyword evidence="10" id="KW-0677">Repeat</keyword>
<evidence type="ECO:0000256" key="6">
    <source>
        <dbReference type="ARBA" id="ARBA00022614"/>
    </source>
</evidence>
<organism evidence="21 22">
    <name type="scientific">Rubroshorea leprosula</name>
    <dbReference type="NCBI Taxonomy" id="152421"/>
    <lineage>
        <taxon>Eukaryota</taxon>
        <taxon>Viridiplantae</taxon>
        <taxon>Streptophyta</taxon>
        <taxon>Embryophyta</taxon>
        <taxon>Tracheophyta</taxon>
        <taxon>Spermatophyta</taxon>
        <taxon>Magnoliopsida</taxon>
        <taxon>eudicotyledons</taxon>
        <taxon>Gunneridae</taxon>
        <taxon>Pentapetalae</taxon>
        <taxon>rosids</taxon>
        <taxon>malvids</taxon>
        <taxon>Malvales</taxon>
        <taxon>Dipterocarpaceae</taxon>
        <taxon>Rubroshorea</taxon>
    </lineage>
</organism>
<dbReference type="SUPFAM" id="SSF56112">
    <property type="entry name" value="Protein kinase-like (PK-like)"/>
    <property type="match status" value="1"/>
</dbReference>
<keyword evidence="3" id="KW-1003">Cell membrane</keyword>
<evidence type="ECO:0000256" key="3">
    <source>
        <dbReference type="ARBA" id="ARBA00022475"/>
    </source>
</evidence>
<gene>
    <name evidence="21" type="ORF">SLEP1_g31181</name>
</gene>
<dbReference type="GO" id="GO:0005524">
    <property type="term" value="F:ATP binding"/>
    <property type="evidence" value="ECO:0007669"/>
    <property type="project" value="UniProtKB-KW"/>
</dbReference>
<keyword evidence="7" id="KW-0808">Transferase</keyword>
<evidence type="ECO:0000256" key="16">
    <source>
        <dbReference type="ARBA" id="ARBA00023170"/>
    </source>
</evidence>
<keyword evidence="6" id="KW-0433">Leucine-rich repeat</keyword>
<feature type="domain" description="Protein kinase" evidence="20">
    <location>
        <begin position="1"/>
        <end position="277"/>
    </location>
</feature>
<keyword evidence="4" id="KW-0723">Serine/threonine-protein kinase</keyword>
<keyword evidence="15" id="KW-0472">Membrane</keyword>
<dbReference type="GO" id="GO:0004674">
    <property type="term" value="F:protein serine/threonine kinase activity"/>
    <property type="evidence" value="ECO:0007669"/>
    <property type="project" value="UniProtKB-KW"/>
</dbReference>
<dbReference type="PANTHER" id="PTHR48055">
    <property type="entry name" value="LEUCINE-RICH REPEAT RECEPTOR PROTEIN KINASE EMS1"/>
    <property type="match status" value="1"/>
</dbReference>
<dbReference type="SMART" id="SM00220">
    <property type="entry name" value="S_TKc"/>
    <property type="match status" value="1"/>
</dbReference>
<dbReference type="PROSITE" id="PS00108">
    <property type="entry name" value="PROTEIN_KINASE_ST"/>
    <property type="match status" value="1"/>
</dbReference>
<dbReference type="InterPro" id="IPR011009">
    <property type="entry name" value="Kinase-like_dom_sf"/>
</dbReference>
<dbReference type="Proteomes" id="UP001054252">
    <property type="component" value="Unassembled WGS sequence"/>
</dbReference>
<keyword evidence="22" id="KW-1185">Reference proteome</keyword>
<evidence type="ECO:0000256" key="2">
    <source>
        <dbReference type="ARBA" id="ARBA00012513"/>
    </source>
</evidence>
<dbReference type="Pfam" id="PF07714">
    <property type="entry name" value="PK_Tyr_Ser-Thr"/>
    <property type="match status" value="1"/>
</dbReference>
<dbReference type="EMBL" id="BPVZ01000056">
    <property type="protein sequence ID" value="GKV21181.1"/>
    <property type="molecule type" value="Genomic_DNA"/>
</dbReference>
<dbReference type="FunFam" id="1.10.510.10:FF:000358">
    <property type="entry name" value="Putative leucine-rich repeat receptor-like serine/threonine-protein kinase"/>
    <property type="match status" value="1"/>
</dbReference>
<dbReference type="InterPro" id="IPR051564">
    <property type="entry name" value="LRR_receptor-like_kinase"/>
</dbReference>
<sequence length="289" mass="32070">MAFLQQICLHRGAFNSFMAECEALRNIRHRNLVKIITSCSSIDFQGNDFKALVYELMPNGSLENWLHSSSQETNIGQSRVQNLNLLQRISIAIDVASALDYLHHHCVEPIVHCDLKPSNVLLDNDMIGHVADFGLAKFISESKMLNQTSSSVGVRGTIGYTAPEYGMGSEVSIHGDLYSYGILVLEMMTGKRPTDNLFEGGLNLHTYARMAFPDHITEIADKQLLQEVEATIVNGQRSQSNIIMDCLVSTIKIGVACSMESPQDRTVTSVVLSELHLIKKNLECNRANN</sequence>
<dbReference type="Gene3D" id="1.10.510.10">
    <property type="entry name" value="Transferase(Phosphotransferase) domain 1"/>
    <property type="match status" value="1"/>
</dbReference>
<comment type="catalytic activity">
    <reaction evidence="19">
        <text>L-seryl-[protein] + ATP = O-phospho-L-seryl-[protein] + ADP + H(+)</text>
        <dbReference type="Rhea" id="RHEA:17989"/>
        <dbReference type="Rhea" id="RHEA-COMP:9863"/>
        <dbReference type="Rhea" id="RHEA-COMP:11604"/>
        <dbReference type="ChEBI" id="CHEBI:15378"/>
        <dbReference type="ChEBI" id="CHEBI:29999"/>
        <dbReference type="ChEBI" id="CHEBI:30616"/>
        <dbReference type="ChEBI" id="CHEBI:83421"/>
        <dbReference type="ChEBI" id="CHEBI:456216"/>
        <dbReference type="EC" id="2.7.11.1"/>
    </reaction>
</comment>
<dbReference type="InterPro" id="IPR000719">
    <property type="entry name" value="Prot_kinase_dom"/>
</dbReference>
<keyword evidence="9" id="KW-0732">Signal</keyword>